<reference evidence="1 2" key="1">
    <citation type="journal article" date="2012" name="Genome Biol.">
        <title>The genome of the polar eukaryotic microalga coccomyxa subellipsoidea reveals traits of cold adaptation.</title>
        <authorList>
            <person name="Blanc G."/>
            <person name="Agarkova I."/>
            <person name="Grimwood J."/>
            <person name="Kuo A."/>
            <person name="Brueggeman A."/>
            <person name="Dunigan D."/>
            <person name="Gurnon J."/>
            <person name="Ladunga I."/>
            <person name="Lindquist E."/>
            <person name="Lucas S."/>
            <person name="Pangilinan J."/>
            <person name="Proschold T."/>
            <person name="Salamov A."/>
            <person name="Schmutz J."/>
            <person name="Weeks D."/>
            <person name="Yamada T."/>
            <person name="Claverie J.M."/>
            <person name="Grigoriev I."/>
            <person name="Van Etten J."/>
            <person name="Lomsadze A."/>
            <person name="Borodovsky M."/>
        </authorList>
    </citation>
    <scope>NUCLEOTIDE SEQUENCE [LARGE SCALE GENOMIC DNA]</scope>
    <source>
        <strain evidence="1 2">C-169</strain>
    </source>
</reference>
<evidence type="ECO:0000313" key="2">
    <source>
        <dbReference type="Proteomes" id="UP000007264"/>
    </source>
</evidence>
<dbReference type="RefSeq" id="XP_005650850.1">
    <property type="nucleotide sequence ID" value="XM_005650793.1"/>
</dbReference>
<comment type="caution">
    <text evidence="1">The sequence shown here is derived from an EMBL/GenBank/DDBJ whole genome shotgun (WGS) entry which is preliminary data.</text>
</comment>
<keyword evidence="2" id="KW-1185">Reference proteome</keyword>
<organism evidence="1 2">
    <name type="scientific">Coccomyxa subellipsoidea (strain C-169)</name>
    <name type="common">Green microalga</name>
    <dbReference type="NCBI Taxonomy" id="574566"/>
    <lineage>
        <taxon>Eukaryota</taxon>
        <taxon>Viridiplantae</taxon>
        <taxon>Chlorophyta</taxon>
        <taxon>core chlorophytes</taxon>
        <taxon>Trebouxiophyceae</taxon>
        <taxon>Trebouxiophyceae incertae sedis</taxon>
        <taxon>Coccomyxaceae</taxon>
        <taxon>Coccomyxa</taxon>
        <taxon>Coccomyxa subellipsoidea</taxon>
    </lineage>
</organism>
<dbReference type="EMBL" id="AGSI01000002">
    <property type="protein sequence ID" value="EIE26306.1"/>
    <property type="molecule type" value="Genomic_DNA"/>
</dbReference>
<dbReference type="eggNOG" id="ENOG502R8MD">
    <property type="taxonomic scope" value="Eukaryota"/>
</dbReference>
<dbReference type="OrthoDB" id="530925at2759"/>
<dbReference type="KEGG" id="csl:COCSUDRAFT_58847"/>
<gene>
    <name evidence="1" type="ORF">COCSUDRAFT_58847</name>
</gene>
<dbReference type="Proteomes" id="UP000007264">
    <property type="component" value="Unassembled WGS sequence"/>
</dbReference>
<sequence>MVLTNKGSFSYLQDNVNYLQIDGALSIRIERINNNVARVYIANAENVQQPVPPHITMADSAGAPVLPFLENFLITWFGSYVLSINGQPHMILNNQKRQSIIGPSYAASGVV</sequence>
<dbReference type="AlphaFoldDB" id="I0Z6N7"/>
<evidence type="ECO:0000313" key="1">
    <source>
        <dbReference type="EMBL" id="EIE26306.1"/>
    </source>
</evidence>
<dbReference type="GeneID" id="17044316"/>
<name>I0Z6N7_COCSC</name>
<proteinExistence type="predicted"/>
<accession>I0Z6N7</accession>
<protein>
    <submittedName>
        <fullName evidence="1">Uncharacterized protein</fullName>
    </submittedName>
</protein>